<dbReference type="GO" id="GO:0046872">
    <property type="term" value="F:metal ion binding"/>
    <property type="evidence" value="ECO:0007669"/>
    <property type="project" value="UniProtKB-KW"/>
</dbReference>
<dbReference type="GO" id="GO:0016491">
    <property type="term" value="F:oxidoreductase activity"/>
    <property type="evidence" value="ECO:0007669"/>
    <property type="project" value="UniProtKB-KW"/>
</dbReference>
<reference evidence="4" key="1">
    <citation type="submission" date="2020-10" db="EMBL/GenBank/DDBJ databases">
        <authorList>
            <person name="Gilroy R."/>
        </authorList>
    </citation>
    <scope>NUCLEOTIDE SEQUENCE</scope>
    <source>
        <strain evidence="4">10669</strain>
    </source>
</reference>
<dbReference type="Proteomes" id="UP000886812">
    <property type="component" value="Unassembled WGS sequence"/>
</dbReference>
<evidence type="ECO:0000313" key="4">
    <source>
        <dbReference type="EMBL" id="HIV04109.1"/>
    </source>
</evidence>
<name>A0A9D1NJ59_9BACT</name>
<dbReference type="Pfam" id="PF04166">
    <property type="entry name" value="PdxA"/>
    <property type="match status" value="1"/>
</dbReference>
<accession>A0A9D1NJ59</accession>
<dbReference type="EMBL" id="DVOG01000077">
    <property type="protein sequence ID" value="HIV04109.1"/>
    <property type="molecule type" value="Genomic_DNA"/>
</dbReference>
<evidence type="ECO:0000313" key="5">
    <source>
        <dbReference type="Proteomes" id="UP000886812"/>
    </source>
</evidence>
<proteinExistence type="predicted"/>
<dbReference type="GO" id="GO:0051287">
    <property type="term" value="F:NAD binding"/>
    <property type="evidence" value="ECO:0007669"/>
    <property type="project" value="InterPro"/>
</dbReference>
<dbReference type="InterPro" id="IPR005255">
    <property type="entry name" value="PdxA_fam"/>
</dbReference>
<dbReference type="SUPFAM" id="SSF53659">
    <property type="entry name" value="Isocitrate/Isopropylmalate dehydrogenase-like"/>
    <property type="match status" value="1"/>
</dbReference>
<reference evidence="4" key="2">
    <citation type="journal article" date="2021" name="PeerJ">
        <title>Extensive microbial diversity within the chicken gut microbiome revealed by metagenomics and culture.</title>
        <authorList>
            <person name="Gilroy R."/>
            <person name="Ravi A."/>
            <person name="Getino M."/>
            <person name="Pursley I."/>
            <person name="Horton D.L."/>
            <person name="Alikhan N.F."/>
            <person name="Baker D."/>
            <person name="Gharbi K."/>
            <person name="Hall N."/>
            <person name="Watson M."/>
            <person name="Adriaenssens E.M."/>
            <person name="Foster-Nyarko E."/>
            <person name="Jarju S."/>
            <person name="Secka A."/>
            <person name="Antonio M."/>
            <person name="Oren A."/>
            <person name="Chaudhuri R.R."/>
            <person name="La Ragione R."/>
            <person name="Hildebrand F."/>
            <person name="Pallen M.J."/>
        </authorList>
    </citation>
    <scope>NUCLEOTIDE SEQUENCE</scope>
    <source>
        <strain evidence="4">10669</strain>
    </source>
</reference>
<dbReference type="Gene3D" id="3.40.718.10">
    <property type="entry name" value="Isopropylmalate Dehydrogenase"/>
    <property type="match status" value="2"/>
</dbReference>
<evidence type="ECO:0000256" key="3">
    <source>
        <dbReference type="ARBA" id="ARBA00023027"/>
    </source>
</evidence>
<dbReference type="PANTHER" id="PTHR30004:SF6">
    <property type="entry name" value="D-THREONATE 4-PHOSPHATE DEHYDROGENASE"/>
    <property type="match status" value="1"/>
</dbReference>
<comment type="caution">
    <text evidence="4">The sequence shown here is derived from an EMBL/GenBank/DDBJ whole genome shotgun (WGS) entry which is preliminary data.</text>
</comment>
<dbReference type="AlphaFoldDB" id="A0A9D1NJ59"/>
<dbReference type="PANTHER" id="PTHR30004">
    <property type="entry name" value="4-HYDROXYTHREONINE-4-PHOSPHATE DEHYDROGENASE"/>
    <property type="match status" value="1"/>
</dbReference>
<keyword evidence="1" id="KW-0479">Metal-binding</keyword>
<organism evidence="4 5">
    <name type="scientific">Candidatus Spyradosoma merdigallinarum</name>
    <dbReference type="NCBI Taxonomy" id="2840950"/>
    <lineage>
        <taxon>Bacteria</taxon>
        <taxon>Pseudomonadati</taxon>
        <taxon>Verrucomicrobiota</taxon>
        <taxon>Opitutia</taxon>
        <taxon>Opitutia incertae sedis</taxon>
        <taxon>Candidatus Spyradosoma</taxon>
    </lineage>
</organism>
<evidence type="ECO:0000256" key="1">
    <source>
        <dbReference type="ARBA" id="ARBA00022723"/>
    </source>
</evidence>
<keyword evidence="2" id="KW-0560">Oxidoreductase</keyword>
<evidence type="ECO:0000256" key="2">
    <source>
        <dbReference type="ARBA" id="ARBA00023002"/>
    </source>
</evidence>
<gene>
    <name evidence="4" type="ORF">IAC75_03025</name>
</gene>
<sequence>MNDTAKLALTCGDPAGVGPEIIARWLAENPQEAARVVAVGPRRWLETLPCAGAAVGADDFEIAPGRPSAEGQRVALAAMERAAAGTLSGEFSGVVTAPVNKAGLKSVGYAFPGQTEFFAARWGGVPVMAFAGGRLSVVLATWHIPLKDVPAALTAETLERAVVAADFLARRFSRAAGTAEAVGGAFPRIGLCGLNPHAGEGGILGSEEIERIEPAASRLRSRFPGLSRCVPADTVFARQLRGEFDVVVALYHDQALAPLKTLEFDEAVNISLGLPRVRTSPDHGTAYDIAGKGVAQCRSFANAVRVARRLI</sequence>
<keyword evidence="3" id="KW-0520">NAD</keyword>
<protein>
    <submittedName>
        <fullName evidence="4">4-hydroxythreonine-4-phosphate dehydrogenase PdxA</fullName>
    </submittedName>
</protein>